<feature type="region of interest" description="Disordered" evidence="1">
    <location>
        <begin position="204"/>
        <end position="224"/>
    </location>
</feature>
<protein>
    <submittedName>
        <fullName evidence="2">Uncharacterized protein</fullName>
    </submittedName>
</protein>
<sequence>MRVPGTPAVAQQECIGRALERCQNGGKTPFEGVDDAYYRLYRRSGDRHSNNNKNKKDMVESKKFMYGIGAVKFGEKTLGYIEKGSWDWGGSKPEKVDVEAEQVVGAPVLTLVTKNGTIAPTFNLIQLDYENLQLVLGGTLVGSTGAYTGWKAPTDLVELRGKCEIVLKSGQTVKIPSATLMANLGGKLTLTEVSKVECQLTVNAPSDDSAPYEVSDTKPGDSEM</sequence>
<proteinExistence type="predicted"/>
<evidence type="ECO:0000256" key="1">
    <source>
        <dbReference type="SAM" id="MobiDB-lite"/>
    </source>
</evidence>
<dbReference type="EMBL" id="BK015128">
    <property type="protein sequence ID" value="DAD92127.1"/>
    <property type="molecule type" value="Genomic_DNA"/>
</dbReference>
<evidence type="ECO:0000313" key="2">
    <source>
        <dbReference type="EMBL" id="DAD92127.1"/>
    </source>
</evidence>
<accession>A0A8S5NCM6</accession>
<reference evidence="2" key="1">
    <citation type="journal article" date="2021" name="Proc. Natl. Acad. Sci. U.S.A.">
        <title>A Catalog of Tens of Thousands of Viruses from Human Metagenomes Reveals Hidden Associations with Chronic Diseases.</title>
        <authorList>
            <person name="Tisza M.J."/>
            <person name="Buck C.B."/>
        </authorList>
    </citation>
    <scope>NUCLEOTIDE SEQUENCE</scope>
    <source>
        <strain evidence="2">Ct0Tg8</strain>
    </source>
</reference>
<name>A0A8S5NCM6_9CAUD</name>
<feature type="compositionally biased region" description="Basic and acidic residues" evidence="1">
    <location>
        <begin position="215"/>
        <end position="224"/>
    </location>
</feature>
<organism evidence="2">
    <name type="scientific">Myoviridae sp. ct0Tg8</name>
    <dbReference type="NCBI Taxonomy" id="2826598"/>
    <lineage>
        <taxon>Viruses</taxon>
        <taxon>Duplodnaviria</taxon>
        <taxon>Heunggongvirae</taxon>
        <taxon>Uroviricota</taxon>
        <taxon>Caudoviricetes</taxon>
    </lineage>
</organism>